<reference evidence="6 7" key="1">
    <citation type="submission" date="2014-06" db="EMBL/GenBank/DDBJ databases">
        <title>Whole Genome Sequences of Three Symbiotic Endozoicomonas Bacteria.</title>
        <authorList>
            <person name="Neave M.J."/>
            <person name="Apprill A."/>
            <person name="Voolstra C.R."/>
        </authorList>
    </citation>
    <scope>NUCLEOTIDE SEQUENCE [LARGE SCALE GENOMIC DNA]</scope>
    <source>
        <strain evidence="6 7">DSM 22380</strain>
    </source>
</reference>
<accession>A0A081KBL8</accession>
<dbReference type="Pfam" id="PF00413">
    <property type="entry name" value="Peptidase_M10"/>
    <property type="match status" value="1"/>
</dbReference>
<dbReference type="GO" id="GO:0031012">
    <property type="term" value="C:extracellular matrix"/>
    <property type="evidence" value="ECO:0007669"/>
    <property type="project" value="InterPro"/>
</dbReference>
<evidence type="ECO:0000256" key="2">
    <source>
        <dbReference type="ARBA" id="ARBA00022723"/>
    </source>
</evidence>
<name>A0A081KBL8_9GAMM</name>
<dbReference type="Proteomes" id="UP000027997">
    <property type="component" value="Unassembled WGS sequence"/>
</dbReference>
<evidence type="ECO:0000256" key="3">
    <source>
        <dbReference type="ARBA" id="ARBA00022801"/>
    </source>
</evidence>
<dbReference type="InterPro" id="IPR001818">
    <property type="entry name" value="Pept_M10_metallopeptidase"/>
</dbReference>
<evidence type="ECO:0000313" key="6">
    <source>
        <dbReference type="EMBL" id="KEI71544.1"/>
    </source>
</evidence>
<evidence type="ECO:0000256" key="1">
    <source>
        <dbReference type="ARBA" id="ARBA00022670"/>
    </source>
</evidence>
<dbReference type="InterPro" id="IPR024079">
    <property type="entry name" value="MetalloPept_cat_dom_sf"/>
</dbReference>
<dbReference type="EMBL" id="JOJP01000001">
    <property type="protein sequence ID" value="KEI71544.1"/>
    <property type="molecule type" value="Genomic_DNA"/>
</dbReference>
<dbReference type="GO" id="GO:0008270">
    <property type="term" value="F:zinc ion binding"/>
    <property type="evidence" value="ECO:0007669"/>
    <property type="project" value="InterPro"/>
</dbReference>
<keyword evidence="3" id="KW-0378">Hydrolase</keyword>
<dbReference type="InterPro" id="IPR006026">
    <property type="entry name" value="Peptidase_Metallo"/>
</dbReference>
<dbReference type="eggNOG" id="ENOG502ZAVB">
    <property type="taxonomic scope" value="Bacteria"/>
</dbReference>
<evidence type="ECO:0000256" key="4">
    <source>
        <dbReference type="ARBA" id="ARBA00022833"/>
    </source>
</evidence>
<dbReference type="SMART" id="SM00235">
    <property type="entry name" value="ZnMc"/>
    <property type="match status" value="1"/>
</dbReference>
<dbReference type="AlphaFoldDB" id="A0A081KBL8"/>
<sequence length="291" mass="32998">MELLCLDFEWLARATGGEIMNSDHSPKAGQVFALRADEDSLSLPVLSSVHSYGDEKICITDHRGFSTPRGRNPEELVLDASEGFIPLWAEGVNLRWRFNEHAVSFFQHPNAVKRTVRKLLSEALLAWGAAAPVKFSERSDTWDFEVVVRHADDCSEHGCVLARAFFPDSGRHHLELYPVMFSLSRQEQINTLTHETGHIFGLRHFFAQISEKAWPSEIFGHHNPFSIMNYGEKSQLTREDVDDLKKLYELAWGGQLPHINGTPVVLVTPYHHLGRYHESWEGRVAARVSAS</sequence>
<dbReference type="STRING" id="305900.GV64_13055"/>
<dbReference type="Gene3D" id="3.40.390.10">
    <property type="entry name" value="Collagenase (Catalytic Domain)"/>
    <property type="match status" value="1"/>
</dbReference>
<protein>
    <submittedName>
        <fullName evidence="6">Matrix metalloproteinase-11</fullName>
    </submittedName>
</protein>
<evidence type="ECO:0000313" key="7">
    <source>
        <dbReference type="Proteomes" id="UP000027997"/>
    </source>
</evidence>
<comment type="caution">
    <text evidence="6">The sequence shown here is derived from an EMBL/GenBank/DDBJ whole genome shotgun (WGS) entry which is preliminary data.</text>
</comment>
<dbReference type="SUPFAM" id="SSF55486">
    <property type="entry name" value="Metalloproteases ('zincins'), catalytic domain"/>
    <property type="match status" value="1"/>
</dbReference>
<dbReference type="CDD" id="cd04268">
    <property type="entry name" value="ZnMc_MMP_like"/>
    <property type="match status" value="1"/>
</dbReference>
<dbReference type="GO" id="GO:0004222">
    <property type="term" value="F:metalloendopeptidase activity"/>
    <property type="evidence" value="ECO:0007669"/>
    <property type="project" value="InterPro"/>
</dbReference>
<feature type="domain" description="Peptidase metallopeptidase" evidence="5">
    <location>
        <begin position="92"/>
        <end position="250"/>
    </location>
</feature>
<dbReference type="GO" id="GO:0006508">
    <property type="term" value="P:proteolysis"/>
    <property type="evidence" value="ECO:0007669"/>
    <property type="project" value="UniProtKB-KW"/>
</dbReference>
<proteinExistence type="predicted"/>
<keyword evidence="2" id="KW-0479">Metal-binding</keyword>
<gene>
    <name evidence="6" type="ORF">GV64_13055</name>
</gene>
<keyword evidence="7" id="KW-1185">Reference proteome</keyword>
<organism evidence="6 7">
    <name type="scientific">Endozoicomonas elysicola</name>
    <dbReference type="NCBI Taxonomy" id="305900"/>
    <lineage>
        <taxon>Bacteria</taxon>
        <taxon>Pseudomonadati</taxon>
        <taxon>Pseudomonadota</taxon>
        <taxon>Gammaproteobacteria</taxon>
        <taxon>Oceanospirillales</taxon>
        <taxon>Endozoicomonadaceae</taxon>
        <taxon>Endozoicomonas</taxon>
    </lineage>
</organism>
<keyword evidence="1" id="KW-0645">Protease</keyword>
<evidence type="ECO:0000259" key="5">
    <source>
        <dbReference type="SMART" id="SM00235"/>
    </source>
</evidence>
<keyword evidence="4" id="KW-0862">Zinc</keyword>